<dbReference type="Gene3D" id="3.10.129.10">
    <property type="entry name" value="Hotdog Thioesterase"/>
    <property type="match status" value="1"/>
</dbReference>
<dbReference type="InterPro" id="IPR006683">
    <property type="entry name" value="Thioestr_dom"/>
</dbReference>
<organism evidence="2 3">
    <name type="scientific">Diplogelasinospora grovesii</name>
    <dbReference type="NCBI Taxonomy" id="303347"/>
    <lineage>
        <taxon>Eukaryota</taxon>
        <taxon>Fungi</taxon>
        <taxon>Dikarya</taxon>
        <taxon>Ascomycota</taxon>
        <taxon>Pezizomycotina</taxon>
        <taxon>Sordariomycetes</taxon>
        <taxon>Sordariomycetidae</taxon>
        <taxon>Sordariales</taxon>
        <taxon>Diplogelasinosporaceae</taxon>
        <taxon>Diplogelasinospora</taxon>
    </lineage>
</organism>
<dbReference type="AlphaFoldDB" id="A0AAN6MWV3"/>
<evidence type="ECO:0000313" key="2">
    <source>
        <dbReference type="EMBL" id="KAK3934003.1"/>
    </source>
</evidence>
<gene>
    <name evidence="2" type="ORF">QBC46DRAFT_414306</name>
</gene>
<dbReference type="PANTHER" id="PTHR47260:SF6">
    <property type="entry name" value="THIOESTERASE DOMAIN-CONTAINING PROTEIN"/>
    <property type="match status" value="1"/>
</dbReference>
<keyword evidence="3" id="KW-1185">Reference proteome</keyword>
<dbReference type="CDD" id="cd03443">
    <property type="entry name" value="PaaI_thioesterase"/>
    <property type="match status" value="1"/>
</dbReference>
<dbReference type="EMBL" id="MU854040">
    <property type="protein sequence ID" value="KAK3934003.1"/>
    <property type="molecule type" value="Genomic_DNA"/>
</dbReference>
<comment type="caution">
    <text evidence="2">The sequence shown here is derived from an EMBL/GenBank/DDBJ whole genome shotgun (WGS) entry which is preliminary data.</text>
</comment>
<dbReference type="PANTHER" id="PTHR47260">
    <property type="entry name" value="UPF0644 PROTEIN PB2B4.06"/>
    <property type="match status" value="1"/>
</dbReference>
<sequence>MDVWQHGNLSADQEKKRLALVAEFRSQPELRETRLHVGISPTRHLIFGALLGPGRLEVFPFAWSEPGRSYNMLCYLGSDVCGHLGVVHGGLLATMLDEVFLRCCSEALPHAVFMTANLTINYKSPVYVGRDVAIRVKIISVEGRKVRVEGCIETLDDRQPRATAEALFISVVN</sequence>
<dbReference type="InterPro" id="IPR052061">
    <property type="entry name" value="PTE-AB_protein"/>
</dbReference>
<accession>A0AAN6MWV3</accession>
<dbReference type="SUPFAM" id="SSF54637">
    <property type="entry name" value="Thioesterase/thiol ester dehydrase-isomerase"/>
    <property type="match status" value="1"/>
</dbReference>
<evidence type="ECO:0000313" key="3">
    <source>
        <dbReference type="Proteomes" id="UP001303473"/>
    </source>
</evidence>
<dbReference type="Proteomes" id="UP001303473">
    <property type="component" value="Unassembled WGS sequence"/>
</dbReference>
<evidence type="ECO:0000259" key="1">
    <source>
        <dbReference type="Pfam" id="PF03061"/>
    </source>
</evidence>
<feature type="domain" description="Thioesterase" evidence="1">
    <location>
        <begin position="85"/>
        <end position="159"/>
    </location>
</feature>
<dbReference type="Pfam" id="PF03061">
    <property type="entry name" value="4HBT"/>
    <property type="match status" value="1"/>
</dbReference>
<name>A0AAN6MWV3_9PEZI</name>
<protein>
    <submittedName>
        <fullName evidence="2">HotDog domain-containing protein</fullName>
    </submittedName>
</protein>
<dbReference type="InterPro" id="IPR029069">
    <property type="entry name" value="HotDog_dom_sf"/>
</dbReference>
<proteinExistence type="predicted"/>
<reference evidence="3" key="1">
    <citation type="journal article" date="2023" name="Mol. Phylogenet. Evol.">
        <title>Genome-scale phylogeny and comparative genomics of the fungal order Sordariales.</title>
        <authorList>
            <person name="Hensen N."/>
            <person name="Bonometti L."/>
            <person name="Westerberg I."/>
            <person name="Brannstrom I.O."/>
            <person name="Guillou S."/>
            <person name="Cros-Aarteil S."/>
            <person name="Calhoun S."/>
            <person name="Haridas S."/>
            <person name="Kuo A."/>
            <person name="Mondo S."/>
            <person name="Pangilinan J."/>
            <person name="Riley R."/>
            <person name="LaButti K."/>
            <person name="Andreopoulos B."/>
            <person name="Lipzen A."/>
            <person name="Chen C."/>
            <person name="Yan M."/>
            <person name="Daum C."/>
            <person name="Ng V."/>
            <person name="Clum A."/>
            <person name="Steindorff A."/>
            <person name="Ohm R.A."/>
            <person name="Martin F."/>
            <person name="Silar P."/>
            <person name="Natvig D.O."/>
            <person name="Lalanne C."/>
            <person name="Gautier V."/>
            <person name="Ament-Velasquez S.L."/>
            <person name="Kruys A."/>
            <person name="Hutchinson M.I."/>
            <person name="Powell A.J."/>
            <person name="Barry K."/>
            <person name="Miller A.N."/>
            <person name="Grigoriev I.V."/>
            <person name="Debuchy R."/>
            <person name="Gladieux P."/>
            <person name="Hiltunen Thoren M."/>
            <person name="Johannesson H."/>
        </authorList>
    </citation>
    <scope>NUCLEOTIDE SEQUENCE [LARGE SCALE GENOMIC DNA]</scope>
    <source>
        <strain evidence="3">CBS 340.73</strain>
    </source>
</reference>